<feature type="transmembrane region" description="Helical" evidence="7">
    <location>
        <begin position="101"/>
        <end position="122"/>
    </location>
</feature>
<dbReference type="CDD" id="cd06261">
    <property type="entry name" value="TM_PBP2"/>
    <property type="match status" value="1"/>
</dbReference>
<evidence type="ECO:0000313" key="9">
    <source>
        <dbReference type="EMBL" id="PYE82375.1"/>
    </source>
</evidence>
<keyword evidence="5 7" id="KW-1133">Transmembrane helix</keyword>
<dbReference type="GO" id="GO:0055085">
    <property type="term" value="P:transmembrane transport"/>
    <property type="evidence" value="ECO:0007669"/>
    <property type="project" value="InterPro"/>
</dbReference>
<evidence type="ECO:0000256" key="4">
    <source>
        <dbReference type="ARBA" id="ARBA00022692"/>
    </source>
</evidence>
<comment type="caution">
    <text evidence="9">The sequence shown here is derived from an EMBL/GenBank/DDBJ whole genome shotgun (WGS) entry which is preliminary data.</text>
</comment>
<evidence type="ECO:0000256" key="2">
    <source>
        <dbReference type="ARBA" id="ARBA00022448"/>
    </source>
</evidence>
<dbReference type="PROSITE" id="PS50928">
    <property type="entry name" value="ABC_TM1"/>
    <property type="match status" value="1"/>
</dbReference>
<dbReference type="RefSeq" id="WP_110815048.1">
    <property type="nucleotide sequence ID" value="NZ_QJTE01000004.1"/>
</dbReference>
<protein>
    <submittedName>
        <fullName evidence="9">Peptide/nickel transport system permease protein</fullName>
    </submittedName>
</protein>
<organism evidence="9 10">
    <name type="scientific">Pseudoroseicyclus aestuarii</name>
    <dbReference type="NCBI Taxonomy" id="1795041"/>
    <lineage>
        <taxon>Bacteria</taxon>
        <taxon>Pseudomonadati</taxon>
        <taxon>Pseudomonadota</taxon>
        <taxon>Alphaproteobacteria</taxon>
        <taxon>Rhodobacterales</taxon>
        <taxon>Paracoccaceae</taxon>
        <taxon>Pseudoroseicyclus</taxon>
    </lineage>
</organism>
<dbReference type="InterPro" id="IPR000515">
    <property type="entry name" value="MetI-like"/>
</dbReference>
<feature type="transmembrane region" description="Helical" evidence="7">
    <location>
        <begin position="231"/>
        <end position="258"/>
    </location>
</feature>
<evidence type="ECO:0000313" key="10">
    <source>
        <dbReference type="Proteomes" id="UP000248311"/>
    </source>
</evidence>
<reference evidence="9 10" key="1">
    <citation type="submission" date="2018-06" db="EMBL/GenBank/DDBJ databases">
        <title>Genomic Encyclopedia of Type Strains, Phase III (KMG-III): the genomes of soil and plant-associated and newly described type strains.</title>
        <authorList>
            <person name="Whitman W."/>
        </authorList>
    </citation>
    <scope>NUCLEOTIDE SEQUENCE [LARGE SCALE GENOMIC DNA]</scope>
    <source>
        <strain evidence="9 10">CECT 9025</strain>
    </source>
</reference>
<evidence type="ECO:0000256" key="1">
    <source>
        <dbReference type="ARBA" id="ARBA00004651"/>
    </source>
</evidence>
<feature type="transmembrane region" description="Helical" evidence="7">
    <location>
        <begin position="278"/>
        <end position="304"/>
    </location>
</feature>
<evidence type="ECO:0000256" key="6">
    <source>
        <dbReference type="ARBA" id="ARBA00023136"/>
    </source>
</evidence>
<dbReference type="Gene3D" id="1.10.3720.10">
    <property type="entry name" value="MetI-like"/>
    <property type="match status" value="1"/>
</dbReference>
<evidence type="ECO:0000256" key="3">
    <source>
        <dbReference type="ARBA" id="ARBA00022475"/>
    </source>
</evidence>
<dbReference type="AlphaFoldDB" id="A0A318SP57"/>
<feature type="transmembrane region" description="Helical" evidence="7">
    <location>
        <begin position="174"/>
        <end position="192"/>
    </location>
</feature>
<comment type="subcellular location">
    <subcellularLocation>
        <location evidence="1 7">Cell membrane</location>
        <topology evidence="1 7">Multi-pass membrane protein</topology>
    </subcellularLocation>
</comment>
<dbReference type="OrthoDB" id="9807402at2"/>
<dbReference type="InterPro" id="IPR045621">
    <property type="entry name" value="BPD_transp_1_N"/>
</dbReference>
<dbReference type="PANTHER" id="PTHR43163">
    <property type="entry name" value="DIPEPTIDE TRANSPORT SYSTEM PERMEASE PROTEIN DPPB-RELATED"/>
    <property type="match status" value="1"/>
</dbReference>
<dbReference type="Pfam" id="PF19300">
    <property type="entry name" value="BPD_transp_1_N"/>
    <property type="match status" value="1"/>
</dbReference>
<evidence type="ECO:0000256" key="7">
    <source>
        <dbReference type="RuleBase" id="RU363032"/>
    </source>
</evidence>
<keyword evidence="4 7" id="KW-0812">Transmembrane</keyword>
<feature type="domain" description="ABC transmembrane type-1" evidence="8">
    <location>
        <begin position="95"/>
        <end position="301"/>
    </location>
</feature>
<proteinExistence type="inferred from homology"/>
<dbReference type="SUPFAM" id="SSF161098">
    <property type="entry name" value="MetI-like"/>
    <property type="match status" value="1"/>
</dbReference>
<dbReference type="Pfam" id="PF00528">
    <property type="entry name" value="BPD_transp_1"/>
    <property type="match status" value="1"/>
</dbReference>
<gene>
    <name evidence="9" type="ORF">DFP88_104131</name>
</gene>
<dbReference type="EMBL" id="QJTE01000004">
    <property type="protein sequence ID" value="PYE82375.1"/>
    <property type="molecule type" value="Genomic_DNA"/>
</dbReference>
<feature type="transmembrane region" description="Helical" evidence="7">
    <location>
        <begin position="134"/>
        <end position="162"/>
    </location>
</feature>
<name>A0A318SP57_9RHOB</name>
<dbReference type="Proteomes" id="UP000248311">
    <property type="component" value="Unassembled WGS sequence"/>
</dbReference>
<keyword evidence="6 7" id="KW-0472">Membrane</keyword>
<evidence type="ECO:0000259" key="8">
    <source>
        <dbReference type="PROSITE" id="PS50928"/>
    </source>
</evidence>
<dbReference type="GO" id="GO:0005886">
    <property type="term" value="C:plasma membrane"/>
    <property type="evidence" value="ECO:0007669"/>
    <property type="project" value="UniProtKB-SubCell"/>
</dbReference>
<sequence length="314" mass="33553">MLSYGLKRLGLSVAVVVIVIAALFVMIYAVPGDPARVALGPRASDALVAELRARLGLDLPIWSQILRFYGSILQGDLGRDVISGAPVLKVILAQLPDTLRLVGGAMLVAVVPGIVLGVISATHRGSAIDRLTSVLSVSVMAVPSFVIAIYLLLIFSINLGWFPAIGAGQGFWDVAHRLVLPSLALGLAWIGYTARILRASMLEVTGQSHVRTARAFGISDRRIMYDYVLRIAILPTITVLGLGIGQMLSGAVFAEIVFGRPGIGKLVYDAILARNYPVVTGTVLFTTVFFVAVNLAADLLIAWLDPRVRHDLAH</sequence>
<comment type="similarity">
    <text evidence="7">Belongs to the binding-protein-dependent transport system permease family.</text>
</comment>
<dbReference type="InterPro" id="IPR035906">
    <property type="entry name" value="MetI-like_sf"/>
</dbReference>
<dbReference type="PANTHER" id="PTHR43163:SF6">
    <property type="entry name" value="DIPEPTIDE TRANSPORT SYSTEM PERMEASE PROTEIN DPPB-RELATED"/>
    <property type="match status" value="1"/>
</dbReference>
<keyword evidence="2 7" id="KW-0813">Transport</keyword>
<feature type="transmembrane region" description="Helical" evidence="7">
    <location>
        <begin position="9"/>
        <end position="30"/>
    </location>
</feature>
<keyword evidence="3" id="KW-1003">Cell membrane</keyword>
<evidence type="ECO:0000256" key="5">
    <source>
        <dbReference type="ARBA" id="ARBA00022989"/>
    </source>
</evidence>
<accession>A0A318SP57</accession>
<keyword evidence="10" id="KW-1185">Reference proteome</keyword>